<dbReference type="Proteomes" id="UP000324585">
    <property type="component" value="Unassembled WGS sequence"/>
</dbReference>
<dbReference type="PANTHER" id="PTHR11932">
    <property type="entry name" value="CULLIN"/>
    <property type="match status" value="1"/>
</dbReference>
<feature type="compositionally biased region" description="Gly residues" evidence="6">
    <location>
        <begin position="664"/>
        <end position="687"/>
    </location>
</feature>
<dbReference type="Gene3D" id="3.30.230.130">
    <property type="entry name" value="Cullin, Chain C, Domain 2"/>
    <property type="match status" value="1"/>
</dbReference>
<evidence type="ECO:0000256" key="6">
    <source>
        <dbReference type="SAM" id="MobiDB-lite"/>
    </source>
</evidence>
<evidence type="ECO:0000259" key="7">
    <source>
        <dbReference type="PROSITE" id="PS50069"/>
    </source>
</evidence>
<proteinExistence type="inferred from homology"/>
<evidence type="ECO:0000313" key="8">
    <source>
        <dbReference type="EMBL" id="KAA8493347.1"/>
    </source>
</evidence>
<keyword evidence="9" id="KW-1185">Reference proteome</keyword>
<dbReference type="SMART" id="SM00884">
    <property type="entry name" value="Cullin_Nedd8"/>
    <property type="match status" value="1"/>
</dbReference>
<dbReference type="InterPro" id="IPR036390">
    <property type="entry name" value="WH_DNA-bd_sf"/>
</dbReference>
<gene>
    <name evidence="8" type="ORF">FVE85_8792</name>
</gene>
<keyword evidence="3" id="KW-0832">Ubl conjugation</keyword>
<feature type="domain" description="Cullin family profile" evidence="7">
    <location>
        <begin position="492"/>
        <end position="809"/>
    </location>
</feature>
<evidence type="ECO:0000256" key="2">
    <source>
        <dbReference type="ARBA" id="ARBA00022499"/>
    </source>
</evidence>
<dbReference type="SUPFAM" id="SSF46785">
    <property type="entry name" value="Winged helix' DNA-binding domain"/>
    <property type="match status" value="1"/>
</dbReference>
<dbReference type="SUPFAM" id="SSF74788">
    <property type="entry name" value="Cullin repeat-like"/>
    <property type="match status" value="1"/>
</dbReference>
<evidence type="ECO:0000256" key="4">
    <source>
        <dbReference type="PROSITE-ProRule" id="PRU00330"/>
    </source>
</evidence>
<name>A0A5J4YSD5_PORPP</name>
<dbReference type="FunFam" id="1.10.10.10:FF:000014">
    <property type="entry name" value="Cullin 1"/>
    <property type="match status" value="1"/>
</dbReference>
<feature type="region of interest" description="Disordered" evidence="6">
    <location>
        <begin position="344"/>
        <end position="383"/>
    </location>
</feature>
<dbReference type="Pfam" id="PF00888">
    <property type="entry name" value="Cullin"/>
    <property type="match status" value="2"/>
</dbReference>
<sequence length="939" mass="102546">MMAMRPSKTSKLSIAPFNFPAKQDKDYAQRTWNTLRDALYQIFARNTGSLSFEELYRYAYNLVLCNQGAMLYDGLQQTLSSYLQTMAARLHGANEAELLDALRTEWHWFRIAMTHVRDILMYMDRAYVALAKKMPVYELGVSLFRDIVVRDPVIGARMTSTFVALVTASRSRYSYHTGGADMACDELDWALLRSVTGILLDMGDDAVGRSVYETDLERALLEATAEFYAAESRALVSEMTCAEFLRHVEQRIQSECRIAERCLDMGSSVPKLIAVVEDQLLARQMAVLVEKESGLSHLLQIDALEDLRRMYLLFHKVAGGDAIIQQGLRKEIVAQGTRLISAEEQNPNASPSPAAAAAGASAAGSSKTASRAHSKSSGEGAAATLAPHDPLAFIERVLEMKKKYDRIAATSFAIIPEVGMMMIGSGGGGSGSAAASSRTILEADAAAAVAAVYESSSAAFGTALTATNTTPDKRYVNVIHEAFEQFFNAFDRSAEYLSLYVDRALRQDAKAAGGGETAGITSGAHQADDENSTDVVLNRCIVLFRFLQDKDVFAKYCQMHLCKRLLSSSKFAEESERAFVLKLKNECGYLYTSKMESMFSDIKLSADTNAAFRESIREDGAGGRHGHGPGQQQGTGSASGMPIELSVQILTTGSWPIQPVSDGNSGGGGGFSSGSRAGSGPGSGAGSGAPAPAPTLPASVRIALDRFEQFYVARQEGRKLTWIWHLGTVEMRGLFGGCSVRGPVSSGAANAGGGSGGETGPRKYELTVSPYSMCVLMLFNSRDAMTYREILELSGVPAAELKRTLQSLSLAKYRVLTKEPRAKDVQPADVFSFNDAFWNKSVRVRIQTVVAEKENDEEKQETSGKIEADRKPQIEAAVVRVMKARRTMEHNHLVIEVTELVRARFTPTPQDIKKRIESLIDREFLARDADDQRLYRYIA</sequence>
<dbReference type="InterPro" id="IPR016159">
    <property type="entry name" value="Cullin_repeat-like_dom_sf"/>
</dbReference>
<feature type="region of interest" description="Disordered" evidence="6">
    <location>
        <begin position="618"/>
        <end position="639"/>
    </location>
</feature>
<comment type="caution">
    <text evidence="8">The sequence shown here is derived from an EMBL/GenBank/DDBJ whole genome shotgun (WGS) entry which is preliminary data.</text>
</comment>
<dbReference type="Pfam" id="PF26557">
    <property type="entry name" value="Cullin_AB"/>
    <property type="match status" value="1"/>
</dbReference>
<dbReference type="Gene3D" id="1.20.1310.10">
    <property type="entry name" value="Cullin Repeats"/>
    <property type="match status" value="4"/>
</dbReference>
<dbReference type="InterPro" id="IPR059120">
    <property type="entry name" value="Cullin-like_AB"/>
</dbReference>
<dbReference type="InterPro" id="IPR001373">
    <property type="entry name" value="Cullin_N"/>
</dbReference>
<evidence type="ECO:0000256" key="5">
    <source>
        <dbReference type="RuleBase" id="RU003829"/>
    </source>
</evidence>
<dbReference type="AlphaFoldDB" id="A0A5J4YSD5"/>
<dbReference type="SUPFAM" id="SSF75632">
    <property type="entry name" value="Cullin homology domain"/>
    <property type="match status" value="1"/>
</dbReference>
<dbReference type="InterPro" id="IPR045093">
    <property type="entry name" value="Cullin"/>
</dbReference>
<dbReference type="PROSITE" id="PS50069">
    <property type="entry name" value="CULLIN_2"/>
    <property type="match status" value="1"/>
</dbReference>
<protein>
    <submittedName>
        <fullName evidence="8">Cullin-3A</fullName>
    </submittedName>
</protein>
<dbReference type="Gene3D" id="1.10.10.10">
    <property type="entry name" value="Winged helix-like DNA-binding domain superfamily/Winged helix DNA-binding domain"/>
    <property type="match status" value="1"/>
</dbReference>
<accession>A0A5J4YSD5</accession>
<keyword evidence="2" id="KW-1017">Isopeptide bond</keyword>
<dbReference type="EMBL" id="VRMN01000007">
    <property type="protein sequence ID" value="KAA8493347.1"/>
    <property type="molecule type" value="Genomic_DNA"/>
</dbReference>
<feature type="compositionally biased region" description="Low complexity" evidence="6">
    <location>
        <begin position="349"/>
        <end position="366"/>
    </location>
</feature>
<dbReference type="Pfam" id="PF10557">
    <property type="entry name" value="Cullin_Nedd8"/>
    <property type="match status" value="1"/>
</dbReference>
<dbReference type="InterPro" id="IPR019559">
    <property type="entry name" value="Cullin_neddylation_domain"/>
</dbReference>
<dbReference type="OrthoDB" id="27073at2759"/>
<dbReference type="InterPro" id="IPR036388">
    <property type="entry name" value="WH-like_DNA-bd_sf"/>
</dbReference>
<evidence type="ECO:0000256" key="3">
    <source>
        <dbReference type="ARBA" id="ARBA00022843"/>
    </source>
</evidence>
<feature type="region of interest" description="Disordered" evidence="6">
    <location>
        <begin position="656"/>
        <end position="692"/>
    </location>
</feature>
<organism evidence="8 9">
    <name type="scientific">Porphyridium purpureum</name>
    <name type="common">Red alga</name>
    <name type="synonym">Porphyridium cruentum</name>
    <dbReference type="NCBI Taxonomy" id="35688"/>
    <lineage>
        <taxon>Eukaryota</taxon>
        <taxon>Rhodophyta</taxon>
        <taxon>Bangiophyceae</taxon>
        <taxon>Porphyridiales</taxon>
        <taxon>Porphyridiaceae</taxon>
        <taxon>Porphyridium</taxon>
    </lineage>
</organism>
<dbReference type="OMA" id="MFKDMTI"/>
<dbReference type="GO" id="GO:0006511">
    <property type="term" value="P:ubiquitin-dependent protein catabolic process"/>
    <property type="evidence" value="ECO:0007669"/>
    <property type="project" value="InterPro"/>
</dbReference>
<feature type="compositionally biased region" description="Polar residues" evidence="6">
    <location>
        <begin position="367"/>
        <end position="377"/>
    </location>
</feature>
<evidence type="ECO:0000313" key="9">
    <source>
        <dbReference type="Proteomes" id="UP000324585"/>
    </source>
</evidence>
<dbReference type="InterPro" id="IPR036317">
    <property type="entry name" value="Cullin_homology_sf"/>
</dbReference>
<comment type="similarity">
    <text evidence="1 4 5">Belongs to the cullin family.</text>
</comment>
<evidence type="ECO:0000256" key="1">
    <source>
        <dbReference type="ARBA" id="ARBA00006019"/>
    </source>
</evidence>
<reference evidence="9" key="1">
    <citation type="journal article" date="2019" name="Nat. Commun.">
        <title>Expansion of phycobilisome linker gene families in mesophilic red algae.</title>
        <authorList>
            <person name="Lee J."/>
            <person name="Kim D."/>
            <person name="Bhattacharya D."/>
            <person name="Yoon H.S."/>
        </authorList>
    </citation>
    <scope>NUCLEOTIDE SEQUENCE [LARGE SCALE GENOMIC DNA]</scope>
    <source>
        <strain evidence="9">CCMP 1328</strain>
    </source>
</reference>
<dbReference type="InterPro" id="IPR016158">
    <property type="entry name" value="Cullin_homology"/>
</dbReference>
<dbReference type="GO" id="GO:0031625">
    <property type="term" value="F:ubiquitin protein ligase binding"/>
    <property type="evidence" value="ECO:0007669"/>
    <property type="project" value="InterPro"/>
</dbReference>
<dbReference type="SMART" id="SM00182">
    <property type="entry name" value="CULLIN"/>
    <property type="match status" value="1"/>
</dbReference>
<dbReference type="FunFam" id="1.20.1310.10:FF:000002">
    <property type="entry name" value="cullin-3 isoform X1"/>
    <property type="match status" value="1"/>
</dbReference>